<gene>
    <name evidence="22" type="ORF">GDO78_013242</name>
</gene>
<dbReference type="PANTHER" id="PTHR24225">
    <property type="entry name" value="CHEMOTACTIC RECEPTOR"/>
    <property type="match status" value="1"/>
</dbReference>
<evidence type="ECO:0000256" key="2">
    <source>
        <dbReference type="ARBA" id="ARBA00004651"/>
    </source>
</evidence>
<evidence type="ECO:0000256" key="6">
    <source>
        <dbReference type="ARBA" id="ARBA00022553"/>
    </source>
</evidence>
<organism evidence="22 23">
    <name type="scientific">Eleutherodactylus coqui</name>
    <name type="common">Puerto Rican coqui</name>
    <dbReference type="NCBI Taxonomy" id="57060"/>
    <lineage>
        <taxon>Eukaryota</taxon>
        <taxon>Metazoa</taxon>
        <taxon>Chordata</taxon>
        <taxon>Craniata</taxon>
        <taxon>Vertebrata</taxon>
        <taxon>Euteleostomi</taxon>
        <taxon>Amphibia</taxon>
        <taxon>Batrachia</taxon>
        <taxon>Anura</taxon>
        <taxon>Neobatrachia</taxon>
        <taxon>Hyloidea</taxon>
        <taxon>Eleutherodactylidae</taxon>
        <taxon>Eleutherodactylinae</taxon>
        <taxon>Eleutherodactylus</taxon>
        <taxon>Eleutherodactylus</taxon>
    </lineage>
</organism>
<evidence type="ECO:0000256" key="3">
    <source>
        <dbReference type="ARBA" id="ARBA00016344"/>
    </source>
</evidence>
<evidence type="ECO:0000256" key="19">
    <source>
        <dbReference type="RuleBase" id="RU000688"/>
    </source>
</evidence>
<evidence type="ECO:0000256" key="11">
    <source>
        <dbReference type="ARBA" id="ARBA00023136"/>
    </source>
</evidence>
<evidence type="ECO:0000256" key="10">
    <source>
        <dbReference type="ARBA" id="ARBA00023040"/>
    </source>
</evidence>
<proteinExistence type="inferred from homology"/>
<dbReference type="GO" id="GO:0031410">
    <property type="term" value="C:cytoplasmic vesicle"/>
    <property type="evidence" value="ECO:0007669"/>
    <property type="project" value="UniProtKB-SubCell"/>
</dbReference>
<keyword evidence="8 19" id="KW-0812">Transmembrane</keyword>
<feature type="transmembrane region" description="Helical" evidence="20">
    <location>
        <begin position="282"/>
        <end position="305"/>
    </location>
</feature>
<keyword evidence="15" id="KW-0968">Cytoplasmic vesicle</keyword>
<dbReference type="Gene3D" id="1.20.1070.10">
    <property type="entry name" value="Rhodopsin 7-helix transmembrane proteins"/>
    <property type="match status" value="1"/>
</dbReference>
<keyword evidence="13 19" id="KW-0675">Receptor</keyword>
<evidence type="ECO:0000256" key="8">
    <source>
        <dbReference type="ARBA" id="ARBA00022692"/>
    </source>
</evidence>
<keyword evidence="14 19" id="KW-0807">Transducer</keyword>
<dbReference type="InterPro" id="IPR000276">
    <property type="entry name" value="GPCR_Rhodpsn"/>
</dbReference>
<evidence type="ECO:0000256" key="16">
    <source>
        <dbReference type="ARBA" id="ARBA00025736"/>
    </source>
</evidence>
<comment type="similarity">
    <text evidence="16">Belongs to the chemokine-like receptor (CMKLR) family.</text>
</comment>
<evidence type="ECO:0000313" key="22">
    <source>
        <dbReference type="EMBL" id="KAG9478126.1"/>
    </source>
</evidence>
<dbReference type="GO" id="GO:0004930">
    <property type="term" value="F:G protein-coupled receptor activity"/>
    <property type="evidence" value="ECO:0007669"/>
    <property type="project" value="UniProtKB-KW"/>
</dbReference>
<dbReference type="PRINTS" id="PR01104">
    <property type="entry name" value="ANPHYLATOXNR"/>
</dbReference>
<dbReference type="Proteomes" id="UP000770717">
    <property type="component" value="Unassembled WGS sequence"/>
</dbReference>
<dbReference type="GO" id="GO:0007204">
    <property type="term" value="P:positive regulation of cytosolic calcium ion concentration"/>
    <property type="evidence" value="ECO:0007669"/>
    <property type="project" value="TreeGrafter"/>
</dbReference>
<feature type="transmembrane region" description="Helical" evidence="20">
    <location>
        <begin position="75"/>
        <end position="100"/>
    </location>
</feature>
<name>A0A8J6F046_ELECQ</name>
<keyword evidence="10 19" id="KW-0297">G-protein coupled receptor</keyword>
<evidence type="ECO:0000256" key="14">
    <source>
        <dbReference type="ARBA" id="ARBA00023224"/>
    </source>
</evidence>
<comment type="similarity">
    <text evidence="19">Belongs to the G-protein coupled receptor 1 family.</text>
</comment>
<evidence type="ECO:0000256" key="18">
    <source>
        <dbReference type="ARBA" id="ARBA00045990"/>
    </source>
</evidence>
<keyword evidence="9 20" id="KW-1133">Transmembrane helix</keyword>
<keyword evidence="23" id="KW-1185">Reference proteome</keyword>
<evidence type="ECO:0000256" key="12">
    <source>
        <dbReference type="ARBA" id="ARBA00023157"/>
    </source>
</evidence>
<evidence type="ECO:0000256" key="9">
    <source>
        <dbReference type="ARBA" id="ARBA00022989"/>
    </source>
</evidence>
<evidence type="ECO:0000256" key="17">
    <source>
        <dbReference type="ARBA" id="ARBA00033421"/>
    </source>
</evidence>
<dbReference type="GO" id="GO:0004878">
    <property type="term" value="F:complement component C5a receptor activity"/>
    <property type="evidence" value="ECO:0007669"/>
    <property type="project" value="TreeGrafter"/>
</dbReference>
<feature type="transmembrane region" description="Helical" evidence="20">
    <location>
        <begin position="245"/>
        <end position="262"/>
    </location>
</feature>
<keyword evidence="7" id="KW-0765">Sulfation</keyword>
<dbReference type="GO" id="GO:0007200">
    <property type="term" value="P:phospholipase C-activating G protein-coupled receptor signaling pathway"/>
    <property type="evidence" value="ECO:0007669"/>
    <property type="project" value="TreeGrafter"/>
</dbReference>
<dbReference type="InterPro" id="IPR002234">
    <property type="entry name" value="Anphylx_rcpt_C3a/C5a1-2"/>
</dbReference>
<dbReference type="GO" id="GO:0006954">
    <property type="term" value="P:inflammatory response"/>
    <property type="evidence" value="ECO:0007669"/>
    <property type="project" value="TreeGrafter"/>
</dbReference>
<dbReference type="PRINTS" id="PR00426">
    <property type="entry name" value="C5ANPHYLTXNR"/>
</dbReference>
<evidence type="ECO:0000256" key="20">
    <source>
        <dbReference type="SAM" id="Phobius"/>
    </source>
</evidence>
<dbReference type="EMBL" id="WNTK01000009">
    <property type="protein sequence ID" value="KAG9478126.1"/>
    <property type="molecule type" value="Genomic_DNA"/>
</dbReference>
<keyword evidence="11 20" id="KW-0472">Membrane</keyword>
<evidence type="ECO:0000259" key="21">
    <source>
        <dbReference type="PROSITE" id="PS50262"/>
    </source>
</evidence>
<dbReference type="InterPro" id="IPR000826">
    <property type="entry name" value="Formyl_rcpt-rel"/>
</dbReference>
<dbReference type="GO" id="GO:0005886">
    <property type="term" value="C:plasma membrane"/>
    <property type="evidence" value="ECO:0007669"/>
    <property type="project" value="UniProtKB-SubCell"/>
</dbReference>
<comment type="subcellular location">
    <subcellularLocation>
        <location evidence="2">Cell membrane</location>
        <topology evidence="2">Multi-pass membrane protein</topology>
    </subcellularLocation>
    <subcellularLocation>
        <location evidence="1">Cytoplasmic vesicle</location>
    </subcellularLocation>
</comment>
<feature type="transmembrane region" description="Helical" evidence="20">
    <location>
        <begin position="204"/>
        <end position="225"/>
    </location>
</feature>
<accession>A0A8J6F046</accession>
<reference evidence="22" key="1">
    <citation type="thesis" date="2020" institute="ProQuest LLC" country="789 East Eisenhower Parkway, Ann Arbor, MI, USA">
        <title>Comparative Genomics and Chromosome Evolution.</title>
        <authorList>
            <person name="Mudd A.B."/>
        </authorList>
    </citation>
    <scope>NUCLEOTIDE SEQUENCE</scope>
    <source>
        <strain evidence="22">HN-11 Male</strain>
        <tissue evidence="22">Kidney and liver</tissue>
    </source>
</reference>
<dbReference type="GO" id="GO:0006935">
    <property type="term" value="P:chemotaxis"/>
    <property type="evidence" value="ECO:0007669"/>
    <property type="project" value="UniProtKB-KW"/>
</dbReference>
<evidence type="ECO:0000256" key="13">
    <source>
        <dbReference type="ARBA" id="ARBA00023170"/>
    </source>
</evidence>
<dbReference type="Pfam" id="PF00001">
    <property type="entry name" value="7tm_1"/>
    <property type="match status" value="1"/>
</dbReference>
<evidence type="ECO:0000313" key="23">
    <source>
        <dbReference type="Proteomes" id="UP000770717"/>
    </source>
</evidence>
<dbReference type="PANTHER" id="PTHR24225:SF29">
    <property type="entry name" value="C5A ANAPHYLATOXIN CHEMOTACTIC RECEPTOR 1"/>
    <property type="match status" value="1"/>
</dbReference>
<sequence length="350" mass="40061">MINFSNNSYSDDYEEYDIDSFTIPPRTCPTKLGQVSITDWVAIFQCSFTFVFGVPGNGLVLWITAFEMKRSVNTIWFQNLAVADLLCCLSAPFSIMTIFLGYWPLGLFACKFLPFILLLNMYASVLLLTMISIDRCVLVMKPVWCQNNRSLRRAYAACVLMWILATILSSPVLIFRNIRECNGIETCSYDYRILRHHRQMVEDLIALCRVQLGFVIPFLVIVVCYTMLTHRVKSRFTHNTKTMKVTIVVIIGFFVCWLPYHVSGTILAMNVVSSPLFKSTFGLHNIFMALAFMNSCINPIIYVLMGKDFKSKLKRSLKVILKNVLEEQIMRSDSTKTHLSSETKSTETPI</sequence>
<evidence type="ECO:0000256" key="4">
    <source>
        <dbReference type="ARBA" id="ARBA00022475"/>
    </source>
</evidence>
<dbReference type="PROSITE" id="PS50262">
    <property type="entry name" value="G_PROTEIN_RECEP_F1_2"/>
    <property type="match status" value="1"/>
</dbReference>
<dbReference type="InterPro" id="IPR017452">
    <property type="entry name" value="GPCR_Rhodpsn_7TM"/>
</dbReference>
<keyword evidence="6" id="KW-0597">Phosphoprotein</keyword>
<keyword evidence="5" id="KW-0145">Chemotaxis</keyword>
<feature type="transmembrane region" description="Helical" evidence="20">
    <location>
        <begin position="40"/>
        <end position="63"/>
    </location>
</feature>
<feature type="domain" description="G-protein coupled receptors family 1 profile" evidence="21">
    <location>
        <begin position="56"/>
        <end position="302"/>
    </location>
</feature>
<evidence type="ECO:0000256" key="7">
    <source>
        <dbReference type="ARBA" id="ARBA00022641"/>
    </source>
</evidence>
<keyword evidence="12" id="KW-1015">Disulfide bond</keyword>
<comment type="function">
    <text evidence="18">Receptor for the chemotactic and inflammatory peptide anaphylatoxin C5a. The ligand interacts with at least two sites on the receptor: a high-affinity site on the extracellular N-terminus, and a second site in the transmembrane region which activates downstream signaling events. Receptor activation stimulates chemotaxis, granule enzyme release, intracellular calcium release and superoxide anion production.</text>
</comment>
<comment type="caution">
    <text evidence="22">The sequence shown here is derived from an EMBL/GenBank/DDBJ whole genome shotgun (WGS) entry which is preliminary data.</text>
</comment>
<evidence type="ECO:0000256" key="5">
    <source>
        <dbReference type="ARBA" id="ARBA00022500"/>
    </source>
</evidence>
<feature type="transmembrane region" description="Helical" evidence="20">
    <location>
        <begin position="154"/>
        <end position="175"/>
    </location>
</feature>
<dbReference type="PRINTS" id="PR00237">
    <property type="entry name" value="GPCRRHODOPSN"/>
</dbReference>
<protein>
    <recommendedName>
        <fullName evidence="3">C5a anaphylatoxin chemotactic receptor 1</fullName>
    </recommendedName>
    <alternativeName>
        <fullName evidence="17">C5a anaphylatoxin chemotactic receptor</fullName>
    </alternativeName>
</protein>
<dbReference type="FunFam" id="1.20.1070.10:FF:000034">
    <property type="entry name" value="G-protein coupled receptor 1"/>
    <property type="match status" value="1"/>
</dbReference>
<dbReference type="AlphaFoldDB" id="A0A8J6F046"/>
<evidence type="ECO:0000256" key="1">
    <source>
        <dbReference type="ARBA" id="ARBA00004541"/>
    </source>
</evidence>
<evidence type="ECO:0000256" key="15">
    <source>
        <dbReference type="ARBA" id="ARBA00023329"/>
    </source>
</evidence>
<feature type="transmembrane region" description="Helical" evidence="20">
    <location>
        <begin position="112"/>
        <end position="133"/>
    </location>
</feature>
<keyword evidence="4" id="KW-1003">Cell membrane</keyword>
<dbReference type="OrthoDB" id="9835842at2759"/>
<dbReference type="SUPFAM" id="SSF81321">
    <property type="entry name" value="Family A G protein-coupled receptor-like"/>
    <property type="match status" value="1"/>
</dbReference>
<dbReference type="PROSITE" id="PS00237">
    <property type="entry name" value="G_PROTEIN_RECEP_F1_1"/>
    <property type="match status" value="1"/>
</dbReference>